<sequence>MESLANASRRQSTVGYGTAGNKGVLRLETNKCRKALTWLFGIGVTLRANRTLSRRALNNGTTAHFDWNKEIILITGGAGGIGGETARLLATRGSPIIVLDVLPLSYDPPPNLHYYQVDLTDHVALESTAARIRKDIGDPSIIVANAGICRGKALLDASPRDISLTFGVNTLGLIWTAKTFLPSLAQRNHGHFLVVSSQTAHSATARLVDYSASKAAALAVYEGLHSELKHVYNAPKVRVSCVAPCVVDTEMFRGIKAPSNFLVPRLRPREVADLIAETLWMGESRNLMVPAFAYISPPTRALPEWWRVALADGGAPAMTELRPHRPMD</sequence>
<evidence type="ECO:0000256" key="3">
    <source>
        <dbReference type="ARBA" id="ARBA00023002"/>
    </source>
</evidence>
<dbReference type="AlphaFoldDB" id="A0A6A6HCX5"/>
<evidence type="ECO:0000313" key="5">
    <source>
        <dbReference type="Proteomes" id="UP000800092"/>
    </source>
</evidence>
<comment type="similarity">
    <text evidence="1">Belongs to the short-chain dehydrogenases/reductases (SDR) family.</text>
</comment>
<dbReference type="SUPFAM" id="SSF51735">
    <property type="entry name" value="NAD(P)-binding Rossmann-fold domains"/>
    <property type="match status" value="1"/>
</dbReference>
<accession>A0A6A6HCX5</accession>
<dbReference type="PANTHER" id="PTHR24322">
    <property type="entry name" value="PKSB"/>
    <property type="match status" value="1"/>
</dbReference>
<dbReference type="PRINTS" id="PR00081">
    <property type="entry name" value="GDHRDH"/>
</dbReference>
<dbReference type="GO" id="GO:0016616">
    <property type="term" value="F:oxidoreductase activity, acting on the CH-OH group of donors, NAD or NADP as acceptor"/>
    <property type="evidence" value="ECO:0007669"/>
    <property type="project" value="TreeGrafter"/>
</dbReference>
<reference evidence="4" key="1">
    <citation type="journal article" date="2020" name="Stud. Mycol.">
        <title>101 Dothideomycetes genomes: a test case for predicting lifestyles and emergence of pathogens.</title>
        <authorList>
            <person name="Haridas S."/>
            <person name="Albert R."/>
            <person name="Binder M."/>
            <person name="Bloem J."/>
            <person name="Labutti K."/>
            <person name="Salamov A."/>
            <person name="Andreopoulos B."/>
            <person name="Baker S."/>
            <person name="Barry K."/>
            <person name="Bills G."/>
            <person name="Bluhm B."/>
            <person name="Cannon C."/>
            <person name="Castanera R."/>
            <person name="Culley D."/>
            <person name="Daum C."/>
            <person name="Ezra D."/>
            <person name="Gonzalez J."/>
            <person name="Henrissat B."/>
            <person name="Kuo A."/>
            <person name="Liang C."/>
            <person name="Lipzen A."/>
            <person name="Lutzoni F."/>
            <person name="Magnuson J."/>
            <person name="Mondo S."/>
            <person name="Nolan M."/>
            <person name="Ohm R."/>
            <person name="Pangilinan J."/>
            <person name="Park H.-J."/>
            <person name="Ramirez L."/>
            <person name="Alfaro M."/>
            <person name="Sun H."/>
            <person name="Tritt A."/>
            <person name="Yoshinaga Y."/>
            <person name="Zwiers L.-H."/>
            <person name="Turgeon B."/>
            <person name="Goodwin S."/>
            <person name="Spatafora J."/>
            <person name="Crous P."/>
            <person name="Grigoriev I."/>
        </authorList>
    </citation>
    <scope>NUCLEOTIDE SEQUENCE</scope>
    <source>
        <strain evidence="4">Tuck. ex Michener</strain>
    </source>
</reference>
<dbReference type="OrthoDB" id="10253736at2759"/>
<keyword evidence="2" id="KW-0521">NADP</keyword>
<evidence type="ECO:0000313" key="4">
    <source>
        <dbReference type="EMBL" id="KAF2235945.1"/>
    </source>
</evidence>
<keyword evidence="3" id="KW-0560">Oxidoreductase</keyword>
<evidence type="ECO:0000256" key="1">
    <source>
        <dbReference type="ARBA" id="ARBA00006484"/>
    </source>
</evidence>
<dbReference type="InterPro" id="IPR020904">
    <property type="entry name" value="Sc_DH/Rdtase_CS"/>
</dbReference>
<protein>
    <submittedName>
        <fullName evidence="4">Putative short-chain dehydrogenase</fullName>
    </submittedName>
</protein>
<dbReference type="InterPro" id="IPR002347">
    <property type="entry name" value="SDR_fam"/>
</dbReference>
<name>A0A6A6HCX5_VIRVR</name>
<evidence type="ECO:0000256" key="2">
    <source>
        <dbReference type="ARBA" id="ARBA00022857"/>
    </source>
</evidence>
<dbReference type="Pfam" id="PF00106">
    <property type="entry name" value="adh_short"/>
    <property type="match status" value="1"/>
</dbReference>
<dbReference type="InterPro" id="IPR036291">
    <property type="entry name" value="NAD(P)-bd_dom_sf"/>
</dbReference>
<dbReference type="Proteomes" id="UP000800092">
    <property type="component" value="Unassembled WGS sequence"/>
</dbReference>
<keyword evidence="5" id="KW-1185">Reference proteome</keyword>
<dbReference type="PANTHER" id="PTHR24322:SF736">
    <property type="entry name" value="RETINOL DEHYDROGENASE 10"/>
    <property type="match status" value="1"/>
</dbReference>
<dbReference type="PROSITE" id="PS00061">
    <property type="entry name" value="ADH_SHORT"/>
    <property type="match status" value="1"/>
</dbReference>
<dbReference type="EMBL" id="ML991788">
    <property type="protein sequence ID" value="KAF2235945.1"/>
    <property type="molecule type" value="Genomic_DNA"/>
</dbReference>
<organism evidence="4 5">
    <name type="scientific">Viridothelium virens</name>
    <name type="common">Speckled blister lichen</name>
    <name type="synonym">Trypethelium virens</name>
    <dbReference type="NCBI Taxonomy" id="1048519"/>
    <lineage>
        <taxon>Eukaryota</taxon>
        <taxon>Fungi</taxon>
        <taxon>Dikarya</taxon>
        <taxon>Ascomycota</taxon>
        <taxon>Pezizomycotina</taxon>
        <taxon>Dothideomycetes</taxon>
        <taxon>Dothideomycetes incertae sedis</taxon>
        <taxon>Trypetheliales</taxon>
        <taxon>Trypetheliaceae</taxon>
        <taxon>Viridothelium</taxon>
    </lineage>
</organism>
<proteinExistence type="inferred from homology"/>
<dbReference type="Gene3D" id="3.40.50.720">
    <property type="entry name" value="NAD(P)-binding Rossmann-like Domain"/>
    <property type="match status" value="1"/>
</dbReference>
<gene>
    <name evidence="4" type="ORF">EV356DRAFT_522755</name>
</gene>